<evidence type="ECO:0000256" key="1">
    <source>
        <dbReference type="SAM" id="MobiDB-lite"/>
    </source>
</evidence>
<organism evidence="4 5">
    <name type="scientific">Devosia neptuniae</name>
    <dbReference type="NCBI Taxonomy" id="191302"/>
    <lineage>
        <taxon>Bacteria</taxon>
        <taxon>Pseudomonadati</taxon>
        <taxon>Pseudomonadota</taxon>
        <taxon>Alphaproteobacteria</taxon>
        <taxon>Hyphomicrobiales</taxon>
        <taxon>Devosiaceae</taxon>
        <taxon>Devosia</taxon>
    </lineage>
</organism>
<keyword evidence="5" id="KW-1185">Reference proteome</keyword>
<dbReference type="SMART" id="SM00287">
    <property type="entry name" value="SH3b"/>
    <property type="match status" value="1"/>
</dbReference>
<proteinExistence type="predicted"/>
<feature type="chain" id="PRO_5045779348" evidence="2">
    <location>
        <begin position="27"/>
        <end position="165"/>
    </location>
</feature>
<protein>
    <submittedName>
        <fullName evidence="4">SH3 domain-containing protein</fullName>
    </submittedName>
</protein>
<name>A0ABY6C8S7_9HYPH</name>
<dbReference type="InterPro" id="IPR003646">
    <property type="entry name" value="SH3-like_bac-type"/>
</dbReference>
<evidence type="ECO:0000313" key="4">
    <source>
        <dbReference type="EMBL" id="UXN68564.1"/>
    </source>
</evidence>
<dbReference type="Pfam" id="PF08239">
    <property type="entry name" value="SH3_3"/>
    <property type="match status" value="1"/>
</dbReference>
<evidence type="ECO:0000256" key="2">
    <source>
        <dbReference type="SAM" id="SignalP"/>
    </source>
</evidence>
<evidence type="ECO:0000313" key="5">
    <source>
        <dbReference type="Proteomes" id="UP001061862"/>
    </source>
</evidence>
<feature type="region of interest" description="Disordered" evidence="1">
    <location>
        <begin position="96"/>
        <end position="144"/>
    </location>
</feature>
<feature type="domain" description="SH3b" evidence="3">
    <location>
        <begin position="26"/>
        <end position="87"/>
    </location>
</feature>
<feature type="compositionally biased region" description="Pro residues" evidence="1">
    <location>
        <begin position="98"/>
        <end position="114"/>
    </location>
</feature>
<dbReference type="RefSeq" id="WP_262166458.1">
    <property type="nucleotide sequence ID" value="NZ_CP104965.1"/>
</dbReference>
<feature type="signal peptide" evidence="2">
    <location>
        <begin position="1"/>
        <end position="26"/>
    </location>
</feature>
<evidence type="ECO:0000259" key="3">
    <source>
        <dbReference type="PROSITE" id="PS51781"/>
    </source>
</evidence>
<accession>A0ABY6C8S7</accession>
<dbReference type="Proteomes" id="UP001061862">
    <property type="component" value="Chromosome"/>
</dbReference>
<dbReference type="EMBL" id="CP104965">
    <property type="protein sequence ID" value="UXN68564.1"/>
    <property type="molecule type" value="Genomic_DNA"/>
</dbReference>
<keyword evidence="2" id="KW-0732">Signal</keyword>
<sequence length="165" mass="17414">MALRTKLIAGGLAAFAVLATATAAMAAPAYVTSNVNVRSGPGTGYGVVDTLRRGEQVDVQQCRGSWCYVEKRGPDGWVSANYLSAGGNGGGWDNGWNRPPPPPPTWNPRPPRPPHWGGGWDRPRPPHWGGGWDGRPPRPQPIYPGNPGGGSVCFNGPNGYVCMGN</sequence>
<dbReference type="PROSITE" id="PS51781">
    <property type="entry name" value="SH3B"/>
    <property type="match status" value="1"/>
</dbReference>
<gene>
    <name evidence="4" type="ORF">N8A98_15025</name>
</gene>
<reference evidence="4 5" key="1">
    <citation type="submission" date="2022-09" db="EMBL/GenBank/DDBJ databases">
        <title>Interaction between co-microsymbionts with complementary sets of symbiotic genes in legume-rhizobium systems.</title>
        <authorList>
            <person name="Safronova V."/>
            <person name="Sazanova A."/>
            <person name="Afonin A."/>
            <person name="Chirak E."/>
        </authorList>
    </citation>
    <scope>NUCLEOTIDE SEQUENCE [LARGE SCALE GENOMIC DNA]</scope>
    <source>
        <strain evidence="4 5">A18/4-1</strain>
    </source>
</reference>
<dbReference type="Gene3D" id="2.30.30.40">
    <property type="entry name" value="SH3 Domains"/>
    <property type="match status" value="1"/>
</dbReference>